<proteinExistence type="predicted"/>
<accession>A0A1I4QK22</accession>
<dbReference type="Proteomes" id="UP000183287">
    <property type="component" value="Unassembled WGS sequence"/>
</dbReference>
<dbReference type="AlphaFoldDB" id="A0A1I4QK22"/>
<protein>
    <submittedName>
        <fullName evidence="1">Uncharacterized protein</fullName>
    </submittedName>
</protein>
<name>A0A1I4QK22_9PROT</name>
<keyword evidence="2" id="KW-1185">Reference proteome</keyword>
<gene>
    <name evidence="1" type="ORF">SAMN05421863_102716</name>
</gene>
<organism evidence="1 2">
    <name type="scientific">Nitrosomonas communis</name>
    <dbReference type="NCBI Taxonomy" id="44574"/>
    <lineage>
        <taxon>Bacteria</taxon>
        <taxon>Pseudomonadati</taxon>
        <taxon>Pseudomonadota</taxon>
        <taxon>Betaproteobacteria</taxon>
        <taxon>Nitrosomonadales</taxon>
        <taxon>Nitrosomonadaceae</taxon>
        <taxon>Nitrosomonas</taxon>
    </lineage>
</organism>
<dbReference type="EMBL" id="FOUB01000027">
    <property type="protein sequence ID" value="SFM40448.1"/>
    <property type="molecule type" value="Genomic_DNA"/>
</dbReference>
<evidence type="ECO:0000313" key="2">
    <source>
        <dbReference type="Proteomes" id="UP000183287"/>
    </source>
</evidence>
<sequence>MKCCNEKMNFLIVNKTNRVAFAKILYRVDERSPSIVHCSYLNV</sequence>
<reference evidence="2" key="1">
    <citation type="submission" date="2016-10" db="EMBL/GenBank/DDBJ databases">
        <authorList>
            <person name="Varghese N."/>
            <person name="Submissions S."/>
        </authorList>
    </citation>
    <scope>NUCLEOTIDE SEQUENCE [LARGE SCALE GENOMIC DNA]</scope>
    <source>
        <strain evidence="2">Nm44</strain>
    </source>
</reference>
<evidence type="ECO:0000313" key="1">
    <source>
        <dbReference type="EMBL" id="SFM40448.1"/>
    </source>
</evidence>